<dbReference type="InterPro" id="IPR052250">
    <property type="entry name" value="PDI_TMX3"/>
</dbReference>
<gene>
    <name evidence="8" type="ORF">M9Y10_028926</name>
</gene>
<evidence type="ECO:0000256" key="4">
    <source>
        <dbReference type="ARBA" id="ARBA00023136"/>
    </source>
</evidence>
<evidence type="ECO:0000259" key="7">
    <source>
        <dbReference type="Pfam" id="PF00085"/>
    </source>
</evidence>
<dbReference type="SUPFAM" id="SSF52833">
    <property type="entry name" value="Thioredoxin-like"/>
    <property type="match status" value="2"/>
</dbReference>
<dbReference type="Pfam" id="PF13848">
    <property type="entry name" value="Thioredoxin_6"/>
    <property type="match status" value="1"/>
</dbReference>
<dbReference type="Gene3D" id="3.40.30.10">
    <property type="entry name" value="Glutaredoxin"/>
    <property type="match status" value="2"/>
</dbReference>
<keyword evidence="6" id="KW-0732">Signal</keyword>
<dbReference type="PANTHER" id="PTHR46426:SF1">
    <property type="entry name" value="PROTEIN DISULFIDE-ISOMERASE TMX3"/>
    <property type="match status" value="1"/>
</dbReference>
<evidence type="ECO:0000256" key="3">
    <source>
        <dbReference type="ARBA" id="ARBA00022989"/>
    </source>
</evidence>
<reference evidence="8 9" key="1">
    <citation type="submission" date="2024-04" db="EMBL/GenBank/DDBJ databases">
        <title>Tritrichomonas musculus Genome.</title>
        <authorList>
            <person name="Alves-Ferreira E."/>
            <person name="Grigg M."/>
            <person name="Lorenzi H."/>
            <person name="Galac M."/>
        </authorList>
    </citation>
    <scope>NUCLEOTIDE SEQUENCE [LARGE SCALE GENOMIC DNA]</scope>
    <source>
        <strain evidence="8 9">EAF2021</strain>
    </source>
</reference>
<proteinExistence type="predicted"/>
<protein>
    <recommendedName>
        <fullName evidence="7">Thioredoxin domain-containing protein</fullName>
    </recommendedName>
</protein>
<dbReference type="Pfam" id="PF00085">
    <property type="entry name" value="Thioredoxin"/>
    <property type="match status" value="1"/>
</dbReference>
<feature type="signal peptide" evidence="6">
    <location>
        <begin position="1"/>
        <end position="18"/>
    </location>
</feature>
<evidence type="ECO:0000313" key="9">
    <source>
        <dbReference type="Proteomes" id="UP001470230"/>
    </source>
</evidence>
<organism evidence="8 9">
    <name type="scientific">Tritrichomonas musculus</name>
    <dbReference type="NCBI Taxonomy" id="1915356"/>
    <lineage>
        <taxon>Eukaryota</taxon>
        <taxon>Metamonada</taxon>
        <taxon>Parabasalia</taxon>
        <taxon>Tritrichomonadida</taxon>
        <taxon>Tritrichomonadidae</taxon>
        <taxon>Tritrichomonas</taxon>
    </lineage>
</organism>
<keyword evidence="4 5" id="KW-0472">Membrane</keyword>
<keyword evidence="9" id="KW-1185">Reference proteome</keyword>
<dbReference type="InterPro" id="IPR036249">
    <property type="entry name" value="Thioredoxin-like_sf"/>
</dbReference>
<keyword evidence="3 5" id="KW-1133">Transmembrane helix</keyword>
<name>A0ABR2KLK3_9EUKA</name>
<dbReference type="CDD" id="cd02961">
    <property type="entry name" value="PDI_a_family"/>
    <property type="match status" value="1"/>
</dbReference>
<evidence type="ECO:0000256" key="1">
    <source>
        <dbReference type="ARBA" id="ARBA00004167"/>
    </source>
</evidence>
<dbReference type="InterPro" id="IPR013766">
    <property type="entry name" value="Thioredoxin_domain"/>
</dbReference>
<comment type="subcellular location">
    <subcellularLocation>
        <location evidence="1">Membrane</location>
        <topology evidence="1">Single-pass membrane protein</topology>
    </subcellularLocation>
</comment>
<sequence>MLTVFLFFLSVIFHPDESNFKYIMQSSSEMPLFVIYTMDGSDPSRRLMKRWKSIEEIYSKNKTVLLADISCSSHKKVCRDYLIKFCPLIRCYLPGDQHIDYIGPREQNDMLIWINQMLTFPVINESDYSSYISNESVTFVLHNESFYSDYKRIAYIYKNTTNIFINSPKKSDNEELVAYFGNSIKKVFDIKKDLSYSNFIWKHQFPIGFELTRFNYNEASHNGRYLAILLLNPAMPHKRRTIRAFKNASKNFEEKFVFCIMDAITYGNFLDTLKIDKLPSIVIIDEPKERHYIASVDQEVLQAELEGIVNGTIQFHHYSRFKKTAFFAKNFIKDRWPVLFITLIMFSLLIFGVYLFVVNLKSMMNEGFSFIDCFRPVKLPSKPKCE</sequence>
<dbReference type="Proteomes" id="UP001470230">
    <property type="component" value="Unassembled WGS sequence"/>
</dbReference>
<evidence type="ECO:0000313" key="8">
    <source>
        <dbReference type="EMBL" id="KAK8891706.1"/>
    </source>
</evidence>
<comment type="caution">
    <text evidence="8">The sequence shown here is derived from an EMBL/GenBank/DDBJ whole genome shotgun (WGS) entry which is preliminary data.</text>
</comment>
<accession>A0ABR2KLK3</accession>
<dbReference type="PANTHER" id="PTHR46426">
    <property type="entry name" value="PROTEIN DISULFIDE-ISOMERASE TMX3"/>
    <property type="match status" value="1"/>
</dbReference>
<keyword evidence="2 5" id="KW-0812">Transmembrane</keyword>
<evidence type="ECO:0000256" key="5">
    <source>
        <dbReference type="SAM" id="Phobius"/>
    </source>
</evidence>
<evidence type="ECO:0000256" key="2">
    <source>
        <dbReference type="ARBA" id="ARBA00022692"/>
    </source>
</evidence>
<feature type="transmembrane region" description="Helical" evidence="5">
    <location>
        <begin position="336"/>
        <end position="357"/>
    </location>
</feature>
<dbReference type="EMBL" id="JAPFFF010000004">
    <property type="protein sequence ID" value="KAK8891706.1"/>
    <property type="molecule type" value="Genomic_DNA"/>
</dbReference>
<evidence type="ECO:0000256" key="6">
    <source>
        <dbReference type="SAM" id="SignalP"/>
    </source>
</evidence>
<feature type="domain" description="Thioredoxin" evidence="7">
    <location>
        <begin position="16"/>
        <end position="115"/>
    </location>
</feature>
<feature type="chain" id="PRO_5046262768" description="Thioredoxin domain-containing protein" evidence="6">
    <location>
        <begin position="19"/>
        <end position="386"/>
    </location>
</feature>